<gene>
    <name evidence="3" type="ORF">Tci_518991</name>
</gene>
<feature type="compositionally biased region" description="Basic and acidic residues" evidence="1">
    <location>
        <begin position="70"/>
        <end position="86"/>
    </location>
</feature>
<feature type="non-terminal residue" evidence="3">
    <location>
        <position position="1"/>
    </location>
</feature>
<name>A0A699IGN9_TANCI</name>
<evidence type="ECO:0000313" key="3">
    <source>
        <dbReference type="EMBL" id="GEZ47018.1"/>
    </source>
</evidence>
<feature type="region of interest" description="Disordered" evidence="1">
    <location>
        <begin position="67"/>
        <end position="86"/>
    </location>
</feature>
<comment type="caution">
    <text evidence="3">The sequence shown here is derived from an EMBL/GenBank/DDBJ whole genome shotgun (WGS) entry which is preliminary data.</text>
</comment>
<evidence type="ECO:0000259" key="2">
    <source>
        <dbReference type="Pfam" id="PF25597"/>
    </source>
</evidence>
<dbReference type="Pfam" id="PF25597">
    <property type="entry name" value="SH3_retrovirus"/>
    <property type="match status" value="1"/>
</dbReference>
<reference evidence="3" key="1">
    <citation type="journal article" date="2019" name="Sci. Rep.">
        <title>Draft genome of Tanacetum cinerariifolium, the natural source of mosquito coil.</title>
        <authorList>
            <person name="Yamashiro T."/>
            <person name="Shiraishi A."/>
            <person name="Satake H."/>
            <person name="Nakayama K."/>
        </authorList>
    </citation>
    <scope>NUCLEOTIDE SEQUENCE</scope>
</reference>
<protein>
    <submittedName>
        <fullName evidence="3">Retrovirus-related Pol polyprotein from transposon TNT 1-94</fullName>
    </submittedName>
</protein>
<dbReference type="InterPro" id="IPR057670">
    <property type="entry name" value="SH3_retrovirus"/>
</dbReference>
<feature type="domain" description="Retroviral polymerase SH3-like" evidence="2">
    <location>
        <begin position="1"/>
        <end position="51"/>
    </location>
</feature>
<organism evidence="3">
    <name type="scientific">Tanacetum cinerariifolium</name>
    <name type="common">Dalmatian daisy</name>
    <name type="synonym">Chrysanthemum cinerariifolium</name>
    <dbReference type="NCBI Taxonomy" id="118510"/>
    <lineage>
        <taxon>Eukaryota</taxon>
        <taxon>Viridiplantae</taxon>
        <taxon>Streptophyta</taxon>
        <taxon>Embryophyta</taxon>
        <taxon>Tracheophyta</taxon>
        <taxon>Spermatophyta</taxon>
        <taxon>Magnoliopsida</taxon>
        <taxon>eudicotyledons</taxon>
        <taxon>Gunneridae</taxon>
        <taxon>Pentapetalae</taxon>
        <taxon>asterids</taxon>
        <taxon>campanulids</taxon>
        <taxon>Asterales</taxon>
        <taxon>Asteraceae</taxon>
        <taxon>Asteroideae</taxon>
        <taxon>Anthemideae</taxon>
        <taxon>Anthemidinae</taxon>
        <taxon>Tanacetum</taxon>
    </lineage>
</organism>
<accession>A0A699IGN9</accession>
<dbReference type="EMBL" id="BKCJ010282792">
    <property type="protein sequence ID" value="GEZ47018.1"/>
    <property type="molecule type" value="Genomic_DNA"/>
</dbReference>
<dbReference type="AlphaFoldDB" id="A0A699IGN9"/>
<evidence type="ECO:0000256" key="1">
    <source>
        <dbReference type="SAM" id="MobiDB-lite"/>
    </source>
</evidence>
<proteinExistence type="predicted"/>
<sequence>YIYNHKDHLGKFDEKADDGYLLGYSLVSKAFRVFNTRRQQTEETYHITFDEILDAIKFSKPSIDNTNIAETKRYPPDEYLHPYEPS</sequence>